<name>A0ABM8H4N2_9MICO</name>
<evidence type="ECO:0000313" key="3">
    <source>
        <dbReference type="EMBL" id="BDZ55764.1"/>
    </source>
</evidence>
<evidence type="ECO:0008006" key="5">
    <source>
        <dbReference type="Google" id="ProtNLM"/>
    </source>
</evidence>
<keyword evidence="4" id="KW-1185">Reference proteome</keyword>
<dbReference type="EMBL" id="AP027734">
    <property type="protein sequence ID" value="BDZ55764.1"/>
    <property type="molecule type" value="Genomic_DNA"/>
</dbReference>
<organism evidence="3 4">
    <name type="scientific">Agromyces marinus</name>
    <dbReference type="NCBI Taxonomy" id="1389020"/>
    <lineage>
        <taxon>Bacteria</taxon>
        <taxon>Bacillati</taxon>
        <taxon>Actinomycetota</taxon>
        <taxon>Actinomycetes</taxon>
        <taxon>Micrococcales</taxon>
        <taxon>Microbacteriaceae</taxon>
        <taxon>Agromyces</taxon>
    </lineage>
</organism>
<dbReference type="PANTHER" id="PTHR23403:SF1">
    <property type="entry name" value="TREHALASE"/>
    <property type="match status" value="1"/>
</dbReference>
<protein>
    <recommendedName>
        <fullName evidence="5">Alpha,alpha-trehalase</fullName>
    </recommendedName>
</protein>
<dbReference type="SUPFAM" id="SSF48208">
    <property type="entry name" value="Six-hairpin glycosidases"/>
    <property type="match status" value="1"/>
</dbReference>
<evidence type="ECO:0000313" key="4">
    <source>
        <dbReference type="Proteomes" id="UP001321477"/>
    </source>
</evidence>
<dbReference type="PANTHER" id="PTHR23403">
    <property type="entry name" value="TREHALASE"/>
    <property type="match status" value="1"/>
</dbReference>
<accession>A0ABM8H4N2</accession>
<dbReference type="RefSeq" id="WP_234659529.1">
    <property type="nucleotide sequence ID" value="NZ_AP027734.1"/>
</dbReference>
<dbReference type="Gene3D" id="1.50.10.10">
    <property type="match status" value="2"/>
</dbReference>
<keyword evidence="2" id="KW-0326">Glycosidase</keyword>
<dbReference type="PRINTS" id="PR00744">
    <property type="entry name" value="GLHYDRLASE37"/>
</dbReference>
<dbReference type="Proteomes" id="UP001321477">
    <property type="component" value="Chromosome"/>
</dbReference>
<dbReference type="Pfam" id="PF01204">
    <property type="entry name" value="Trehalase"/>
    <property type="match status" value="2"/>
</dbReference>
<reference evidence="4" key="1">
    <citation type="journal article" date="2019" name="Int. J. Syst. Evol. Microbiol.">
        <title>The Global Catalogue of Microorganisms (GCM) 10K type strain sequencing project: providing services to taxonomists for standard genome sequencing and annotation.</title>
        <authorList>
            <consortium name="The Broad Institute Genomics Platform"/>
            <consortium name="The Broad Institute Genome Sequencing Center for Infectious Disease"/>
            <person name="Wu L."/>
            <person name="Ma J."/>
        </authorList>
    </citation>
    <scope>NUCLEOTIDE SEQUENCE [LARGE SCALE GENOMIC DNA]</scope>
    <source>
        <strain evidence="4">NBRC 109019</strain>
    </source>
</reference>
<dbReference type="InterPro" id="IPR018232">
    <property type="entry name" value="Glyco_hydro_37_CS"/>
</dbReference>
<evidence type="ECO:0000256" key="2">
    <source>
        <dbReference type="ARBA" id="ARBA00023295"/>
    </source>
</evidence>
<dbReference type="InterPro" id="IPR001661">
    <property type="entry name" value="Glyco_hydro_37"/>
</dbReference>
<dbReference type="PROSITE" id="PS00928">
    <property type="entry name" value="TREHALASE_2"/>
    <property type="match status" value="1"/>
</dbReference>
<dbReference type="InterPro" id="IPR012341">
    <property type="entry name" value="6hp_glycosidase-like_sf"/>
</dbReference>
<evidence type="ECO:0000256" key="1">
    <source>
        <dbReference type="ARBA" id="ARBA00022801"/>
    </source>
</evidence>
<sequence length="418" mass="46516">MADRADEWRGLDALVETWWDQNLATATPEDVANDERGTLIELPRPYSTAGGGEGAFPEMYGWDTYFISLGMLEHGRADLVRDHLVNQLSMIDRFGMVLNGNRSYYLTRSQPPLTADSLVRYLDATGDLEFARESLRLLEKEYDEYWCAAHHSTDVGLATNRDLGDPGLRAELAAEAETGLDFTPIFNGDVRRCAPLLTNSCLVRVAEALSELHSRCGDAERSAYWAAESERRAAIIRSLCWSPRDSFFRELDVERGAQLDVDSLSAFWTMWAGVATETQAAGMVQRLAEFRGAHGLAFTPRPHPSPHAEFSHCQWDWPVGWPPMQIIVVSALLRYGFDELARAISADFVGLQIDEFHRTGALWEKYNVIDGGTDLPLERYPSVPMRGWSAASIAVLGAVAYGRPATTSDDIESELFGA</sequence>
<dbReference type="InterPro" id="IPR008928">
    <property type="entry name" value="6-hairpin_glycosidase_sf"/>
</dbReference>
<keyword evidence="1" id="KW-0378">Hydrolase</keyword>
<proteinExistence type="predicted"/>
<gene>
    <name evidence="3" type="ORF">GCM10025870_28370</name>
</gene>